<evidence type="ECO:0000313" key="2">
    <source>
        <dbReference type="Proteomes" id="UP000018861"/>
    </source>
</evidence>
<name>W4P520_9BACE</name>
<proteinExistence type="predicted"/>
<comment type="caution">
    <text evidence="1">The sequence shown here is derived from an EMBL/GenBank/DDBJ whole genome shotgun (WGS) entry which is preliminary data.</text>
</comment>
<reference evidence="1 2" key="1">
    <citation type="journal article" date="2014" name="Genome Announc.">
        <title>Draft Genome Sequences of Three Strains of Bacteroides pyogenes Isolated from a Cat and Swine.</title>
        <authorList>
            <person name="Sakamoto M."/>
            <person name="Oshima K."/>
            <person name="Suda W."/>
            <person name="Kitamura K."/>
            <person name="Iida T."/>
            <person name="Hattori M."/>
            <person name="Ohkuma M."/>
        </authorList>
    </citation>
    <scope>NUCLEOTIDE SEQUENCE [LARGE SCALE GENOMIC DNA]</scope>
    <source>
        <strain evidence="1 2">JCM 6292</strain>
    </source>
</reference>
<gene>
    <name evidence="1" type="ORF">JCM6292_1037</name>
</gene>
<accession>W4P520</accession>
<dbReference type="Proteomes" id="UP000018861">
    <property type="component" value="Unassembled WGS sequence"/>
</dbReference>
<organism evidence="1 2">
    <name type="scientific">Bacteroides pyogenes JCM 6292</name>
    <dbReference type="NCBI Taxonomy" id="1235809"/>
    <lineage>
        <taxon>Bacteria</taxon>
        <taxon>Pseudomonadati</taxon>
        <taxon>Bacteroidota</taxon>
        <taxon>Bacteroidia</taxon>
        <taxon>Bacteroidales</taxon>
        <taxon>Bacteroidaceae</taxon>
        <taxon>Bacteroides</taxon>
    </lineage>
</organism>
<protein>
    <submittedName>
        <fullName evidence="1">Uncharacterized protein</fullName>
    </submittedName>
</protein>
<sequence length="99" mass="11125">MTFIDGVGKRKTGDCGWKKVGGLCHRTRRALKKRRRALPSNTAGFEKNTTGFTIKHGGLCDPTPQALRKTFERIFVCNNSLLFVEGFPRDVRRSVPGIF</sequence>
<dbReference type="EMBL" id="BAIQ01000008">
    <property type="protein sequence ID" value="GAE14845.1"/>
    <property type="molecule type" value="Genomic_DNA"/>
</dbReference>
<evidence type="ECO:0000313" key="1">
    <source>
        <dbReference type="EMBL" id="GAE14845.1"/>
    </source>
</evidence>
<dbReference type="AlphaFoldDB" id="W4P520"/>